<evidence type="ECO:0000256" key="4">
    <source>
        <dbReference type="ARBA" id="ARBA00022478"/>
    </source>
</evidence>
<evidence type="ECO:0000256" key="7">
    <source>
        <dbReference type="ARBA" id="ARBA00022833"/>
    </source>
</evidence>
<keyword evidence="12" id="KW-0496">Mitochondrion</keyword>
<dbReference type="Pfam" id="PF04998">
    <property type="entry name" value="RNA_pol_Rpb1_5"/>
    <property type="match status" value="1"/>
</dbReference>
<dbReference type="EMBL" id="JACMSC010000092">
    <property type="protein sequence ID" value="KAG6467072.1"/>
    <property type="molecule type" value="Genomic_DNA"/>
</dbReference>
<dbReference type="Gene3D" id="1.10.40.90">
    <property type="match status" value="1"/>
</dbReference>
<dbReference type="Gene3D" id="1.10.274.100">
    <property type="entry name" value="RNA polymerase Rpb1, domain 3"/>
    <property type="match status" value="1"/>
</dbReference>
<dbReference type="GO" id="GO:0003677">
    <property type="term" value="F:DNA binding"/>
    <property type="evidence" value="ECO:0007669"/>
    <property type="project" value="InterPro"/>
</dbReference>
<keyword evidence="13" id="KW-1185">Reference proteome</keyword>
<accession>A0A8J5C1Q6</accession>
<evidence type="ECO:0000259" key="10">
    <source>
        <dbReference type="SMART" id="SM00663"/>
    </source>
</evidence>
<evidence type="ECO:0000256" key="3">
    <source>
        <dbReference type="ARBA" id="ARBA00012418"/>
    </source>
</evidence>
<dbReference type="InterPro" id="IPR000722">
    <property type="entry name" value="RNA_pol_asu"/>
</dbReference>
<evidence type="ECO:0000256" key="5">
    <source>
        <dbReference type="ARBA" id="ARBA00022679"/>
    </source>
</evidence>
<dbReference type="PANTHER" id="PTHR19376:SF54">
    <property type="entry name" value="DNA-DIRECTED RNA POLYMERASE SUBUNIT BETA"/>
    <property type="match status" value="1"/>
</dbReference>
<dbReference type="InterPro" id="IPR045867">
    <property type="entry name" value="DNA-dir_RpoC_beta_prime"/>
</dbReference>
<dbReference type="GO" id="GO:0046872">
    <property type="term" value="F:metal ion binding"/>
    <property type="evidence" value="ECO:0007669"/>
    <property type="project" value="UniProtKB-KW"/>
</dbReference>
<dbReference type="EC" id="2.7.7.6" evidence="3"/>
<evidence type="ECO:0000313" key="11">
    <source>
        <dbReference type="EMBL" id="KAG6467072.1"/>
    </source>
</evidence>
<evidence type="ECO:0000256" key="6">
    <source>
        <dbReference type="ARBA" id="ARBA00022695"/>
    </source>
</evidence>
<comment type="similarity">
    <text evidence="2">Belongs to the RNA polymerase beta' chain family. RpoC1 subfamily.</text>
</comment>
<dbReference type="AlphaFoldDB" id="A0A8J5C1Q6"/>
<evidence type="ECO:0000313" key="12">
    <source>
        <dbReference type="EMBL" id="KAG6467647.1"/>
    </source>
</evidence>
<keyword evidence="4" id="KW-0240">DNA-directed RNA polymerase</keyword>
<keyword evidence="6" id="KW-0548">Nucleotidyltransferase</keyword>
<dbReference type="Gene3D" id="6.10.250.2940">
    <property type="match status" value="1"/>
</dbReference>
<keyword evidence="7" id="KW-0862">Zinc</keyword>
<dbReference type="GO" id="GO:0000428">
    <property type="term" value="C:DNA-directed RNA polymerase complex"/>
    <property type="evidence" value="ECO:0007669"/>
    <property type="project" value="UniProtKB-KW"/>
</dbReference>
<dbReference type="Pfam" id="PF00623">
    <property type="entry name" value="RNA_pol_Rpb1_2"/>
    <property type="match status" value="2"/>
</dbReference>
<organism evidence="11 13">
    <name type="scientific">Zingiber officinale</name>
    <name type="common">Ginger</name>
    <name type="synonym">Amomum zingiber</name>
    <dbReference type="NCBI Taxonomy" id="94328"/>
    <lineage>
        <taxon>Eukaryota</taxon>
        <taxon>Viridiplantae</taxon>
        <taxon>Streptophyta</taxon>
        <taxon>Embryophyta</taxon>
        <taxon>Tracheophyta</taxon>
        <taxon>Spermatophyta</taxon>
        <taxon>Magnoliopsida</taxon>
        <taxon>Liliopsida</taxon>
        <taxon>Zingiberales</taxon>
        <taxon>Zingiberaceae</taxon>
        <taxon>Zingiber</taxon>
    </lineage>
</organism>
<dbReference type="Proteomes" id="UP000734854">
    <property type="component" value="Unassembled WGS sequence"/>
</dbReference>
<proteinExistence type="inferred from homology"/>
<dbReference type="InterPro" id="IPR006592">
    <property type="entry name" value="RNA_pol_N"/>
</dbReference>
<dbReference type="SUPFAM" id="SSF64484">
    <property type="entry name" value="beta and beta-prime subunits of DNA dependent RNA-polymerase"/>
    <property type="match status" value="1"/>
</dbReference>
<keyword evidence="5" id="KW-0808">Transferase</keyword>
<protein>
    <recommendedName>
        <fullName evidence="3">DNA-directed RNA polymerase</fullName>
        <ecNumber evidence="3">2.7.7.6</ecNumber>
    </recommendedName>
</protein>
<comment type="caution">
    <text evidence="11">The sequence shown here is derived from an EMBL/GenBank/DDBJ whole genome shotgun (WGS) entry which is preliminary data.</text>
</comment>
<comment type="function">
    <text evidence="1">DNA-dependent RNA polymerase catalyzes the transcription of DNA into RNA using the four ribonucleoside triphosphates as substrates.</text>
</comment>
<dbReference type="InterPro" id="IPR007081">
    <property type="entry name" value="RNA_pol_Rpb1_5"/>
</dbReference>
<dbReference type="InterPro" id="IPR042102">
    <property type="entry name" value="RNA_pol_Rpb1_3_sf"/>
</dbReference>
<evidence type="ECO:0000256" key="8">
    <source>
        <dbReference type="ARBA" id="ARBA00023163"/>
    </source>
</evidence>
<evidence type="ECO:0000256" key="2">
    <source>
        <dbReference type="ARBA" id="ARBA00007207"/>
    </source>
</evidence>
<comment type="catalytic activity">
    <reaction evidence="9">
        <text>RNA(n) + a ribonucleoside 5'-triphosphate = RNA(n+1) + diphosphate</text>
        <dbReference type="Rhea" id="RHEA:21248"/>
        <dbReference type="Rhea" id="RHEA-COMP:14527"/>
        <dbReference type="Rhea" id="RHEA-COMP:17342"/>
        <dbReference type="ChEBI" id="CHEBI:33019"/>
        <dbReference type="ChEBI" id="CHEBI:61557"/>
        <dbReference type="ChEBI" id="CHEBI:140395"/>
        <dbReference type="EC" id="2.7.7.6"/>
    </reaction>
</comment>
<dbReference type="GO" id="GO:0006351">
    <property type="term" value="P:DNA-templated transcription"/>
    <property type="evidence" value="ECO:0007669"/>
    <property type="project" value="InterPro"/>
</dbReference>
<evidence type="ECO:0000313" key="13">
    <source>
        <dbReference type="Proteomes" id="UP000734854"/>
    </source>
</evidence>
<evidence type="ECO:0000256" key="1">
    <source>
        <dbReference type="ARBA" id="ARBA00004026"/>
    </source>
</evidence>
<keyword evidence="8" id="KW-0804">Transcription</keyword>
<dbReference type="SMART" id="SM00663">
    <property type="entry name" value="RPOLA_N"/>
    <property type="match status" value="1"/>
</dbReference>
<geneLocation type="mitochondrion" evidence="12"/>
<dbReference type="EMBL" id="JACMSC010000027">
    <property type="protein sequence ID" value="KAG6467647.1"/>
    <property type="molecule type" value="Genomic_DNA"/>
</dbReference>
<dbReference type="GO" id="GO:0003899">
    <property type="term" value="F:DNA-directed RNA polymerase activity"/>
    <property type="evidence" value="ECO:0007669"/>
    <property type="project" value="UniProtKB-EC"/>
</dbReference>
<sequence>MSPLTSLSGLRSRYHSFVVSLVPFSFASPYADSHFHSFATTLPRDSKLFPMGLAALPQWRIPVAQFFIPLDIGNQIYIYQELPKEGLLLSWNLPLIGGALQSEDVATSNIAGRKKEKWSRHCPGQEGRFRETLLGKRVDYSGRSVIVVGPSLSLHQCGLPREIARELLQTFLIRGLIRQHVASNIGIAKSEIREKEAIVWEILQEVMQGHPVLLNRAPTLHRLGIQAFQPILVEGSAICLHPLVCKGFNADFDGDQMAVHVPEAQAEARLLMFSHMNLLSPAIGDPISVPTQDMLIGLYLLTIGNRRGICANSSYDALGAYRQKRISLDSPLWLRWRRDQRVIGSREVPIEVQYESLVPRVIQVSQISQVNRSFRNGIYITYPGSSQKGFQQATASYIELGIDDLITRPSKGSKTPKNFDFRERQEGMYTLTKKKCISDTSGYGARKGVVDTAVRTSDAGYLTRRLVEVVQHIIVRRTDCGTIRGGHLGSANVLMVGVRIMVTWSNWESPFLKQLAEHQFFMVKVECRSSGSAPRHYRNVDPH</sequence>
<evidence type="ECO:0000256" key="9">
    <source>
        <dbReference type="ARBA" id="ARBA00048552"/>
    </source>
</evidence>
<dbReference type="Gene3D" id="2.40.40.20">
    <property type="match status" value="1"/>
</dbReference>
<feature type="domain" description="RNA polymerase N-terminal" evidence="10">
    <location>
        <begin position="58"/>
        <end position="302"/>
    </location>
</feature>
<dbReference type="PANTHER" id="PTHR19376">
    <property type="entry name" value="DNA-DIRECTED RNA POLYMERASE"/>
    <property type="match status" value="1"/>
</dbReference>
<name>A0A8J5C1Q6_ZINOF</name>
<reference evidence="11 13" key="1">
    <citation type="submission" date="2020-08" db="EMBL/GenBank/DDBJ databases">
        <title>Plant Genome Project.</title>
        <authorList>
            <person name="Zhang R.-G."/>
        </authorList>
    </citation>
    <scope>NUCLEOTIDE SEQUENCE [LARGE SCALE GENOMIC DNA]</scope>
    <source>
        <tissue evidence="11">Rhizome</tissue>
    </source>
</reference>
<gene>
    <name evidence="12" type="ORF">ZIOFF_074486</name>
    <name evidence="11" type="ORF">ZIOFF_075117</name>
</gene>